<keyword evidence="3" id="KW-1185">Reference proteome</keyword>
<evidence type="ECO:0000256" key="1">
    <source>
        <dbReference type="SAM" id="MobiDB-lite"/>
    </source>
</evidence>
<dbReference type="EMBL" id="JACHMG010000001">
    <property type="protein sequence ID" value="MBB4684508.1"/>
    <property type="molecule type" value="Genomic_DNA"/>
</dbReference>
<feature type="compositionally biased region" description="Basic and acidic residues" evidence="1">
    <location>
        <begin position="1"/>
        <end position="37"/>
    </location>
</feature>
<feature type="region of interest" description="Disordered" evidence="1">
    <location>
        <begin position="1"/>
        <end position="53"/>
    </location>
</feature>
<dbReference type="RefSeq" id="WP_184779637.1">
    <property type="nucleotide sequence ID" value="NZ_JACHMG010000001.1"/>
</dbReference>
<reference evidence="2 3" key="1">
    <citation type="submission" date="2020-08" db="EMBL/GenBank/DDBJ databases">
        <title>Sequencing the genomes of 1000 actinobacteria strains.</title>
        <authorList>
            <person name="Klenk H.-P."/>
        </authorList>
    </citation>
    <scope>NUCLEOTIDE SEQUENCE [LARGE SCALE GENOMIC DNA]</scope>
    <source>
        <strain evidence="2 3">DSM 45859</strain>
    </source>
</reference>
<protein>
    <submittedName>
        <fullName evidence="2">Uncharacterized protein</fullName>
    </submittedName>
</protein>
<proteinExistence type="predicted"/>
<dbReference type="Proteomes" id="UP000581769">
    <property type="component" value="Unassembled WGS sequence"/>
</dbReference>
<organism evidence="2 3">
    <name type="scientific">Amycolatopsis jiangsuensis</name>
    <dbReference type="NCBI Taxonomy" id="1181879"/>
    <lineage>
        <taxon>Bacteria</taxon>
        <taxon>Bacillati</taxon>
        <taxon>Actinomycetota</taxon>
        <taxon>Actinomycetes</taxon>
        <taxon>Pseudonocardiales</taxon>
        <taxon>Pseudonocardiaceae</taxon>
        <taxon>Amycolatopsis</taxon>
    </lineage>
</organism>
<dbReference type="AlphaFoldDB" id="A0A840ITM4"/>
<evidence type="ECO:0000313" key="2">
    <source>
        <dbReference type="EMBL" id="MBB4684508.1"/>
    </source>
</evidence>
<comment type="caution">
    <text evidence="2">The sequence shown here is derived from an EMBL/GenBank/DDBJ whole genome shotgun (WGS) entry which is preliminary data.</text>
</comment>
<accession>A0A840ITM4</accession>
<gene>
    <name evidence="2" type="ORF">BJY18_001993</name>
</gene>
<sequence length="164" mass="17279">MSSHRVSDWGDVRALHKKQGKDEHASSRAARDADSVHDPSGAGNAELVADETGTIELDPAEIAAADAELAKRQDEIAGYLRQAGQLASPLKDGYSPVAAHLRKAFGLRGSADAGVQAVLQQYLDELTSLRDAIRAASAGHVRHEGDAQDALGALHRRADEGGRA</sequence>
<name>A0A840ITM4_9PSEU</name>
<evidence type="ECO:0000313" key="3">
    <source>
        <dbReference type="Proteomes" id="UP000581769"/>
    </source>
</evidence>
<feature type="region of interest" description="Disordered" evidence="1">
    <location>
        <begin position="140"/>
        <end position="164"/>
    </location>
</feature>